<evidence type="ECO:0000313" key="4">
    <source>
        <dbReference type="EMBL" id="MDQ9171569.1"/>
    </source>
</evidence>
<proteinExistence type="predicted"/>
<organism evidence="4 5">
    <name type="scientific">Keguizhuia sedimenti</name>
    <dbReference type="NCBI Taxonomy" id="3064264"/>
    <lineage>
        <taxon>Bacteria</taxon>
        <taxon>Pseudomonadati</taxon>
        <taxon>Pseudomonadota</taxon>
        <taxon>Betaproteobacteria</taxon>
        <taxon>Burkholderiales</taxon>
        <taxon>Oxalobacteraceae</taxon>
        <taxon>Keguizhuia</taxon>
    </lineage>
</organism>
<dbReference type="Pfam" id="PF13414">
    <property type="entry name" value="TPR_11"/>
    <property type="match status" value="1"/>
</dbReference>
<protein>
    <submittedName>
        <fullName evidence="4">Tetratricopeptide repeat protein</fullName>
    </submittedName>
</protein>
<dbReference type="Gene3D" id="3.10.450.50">
    <property type="match status" value="1"/>
</dbReference>
<dbReference type="PANTHER" id="PTHR44366">
    <property type="entry name" value="UDP-N-ACETYLGLUCOSAMINE--PEPTIDE N-ACETYLGLUCOSAMINYLTRANSFERASE 110 KDA SUBUNIT"/>
    <property type="match status" value="1"/>
</dbReference>
<dbReference type="Proteomes" id="UP001225596">
    <property type="component" value="Unassembled WGS sequence"/>
</dbReference>
<comment type="caution">
    <text evidence="4">The sequence shown here is derived from an EMBL/GenBank/DDBJ whole genome shotgun (WGS) entry which is preliminary data.</text>
</comment>
<dbReference type="InterPro" id="IPR032710">
    <property type="entry name" value="NTF2-like_dom_sf"/>
</dbReference>
<dbReference type="RefSeq" id="WP_338437504.1">
    <property type="nucleotide sequence ID" value="NZ_JAUYVH010000010.1"/>
</dbReference>
<feature type="domain" description="Cds6 C-terminal" evidence="3">
    <location>
        <begin position="259"/>
        <end position="362"/>
    </location>
</feature>
<name>A0ABU1BRS4_9BURK</name>
<sequence length="365" mass="39045">MFFPGGGLGVDLIKSKLGKSIVMAGMTMLIGISSAFADDYADISKLLKDGQHAEALKNTDAVLKQRPRDAQIRFLKGVILAEQNKTKEAITIFTKLTEDYPTLPEPYNNLAVLYAADNQYEKARFALDKAIRTNPSYATAYENLGDIHAKLASMAYDKALQLNSNNAGAKSKLTMVRSLVASATPPSAGKIASEPSGTTSPQAPGKAVPAPAPAPAPSVPKTVAAAPAEKIVPSKPEGRPAPPPAPALANNSADRDAALATVQQWAKSWSAKDVKTYLSFYGNDFVPAKGMTRKAWAQERHARIAGKGRINVKIESPQVSIKGNTATVNFRQIYESDRLSASSRKTLVLGKQGNRWQILQEKTGG</sequence>
<evidence type="ECO:0000256" key="1">
    <source>
        <dbReference type="PROSITE-ProRule" id="PRU00339"/>
    </source>
</evidence>
<dbReference type="PANTHER" id="PTHR44366:SF1">
    <property type="entry name" value="UDP-N-ACETYLGLUCOSAMINE--PEPTIDE N-ACETYLGLUCOSAMINYLTRANSFERASE 110 KDA SUBUNIT"/>
    <property type="match status" value="1"/>
</dbReference>
<dbReference type="SUPFAM" id="SSF54427">
    <property type="entry name" value="NTF2-like"/>
    <property type="match status" value="1"/>
</dbReference>
<evidence type="ECO:0000256" key="2">
    <source>
        <dbReference type="SAM" id="MobiDB-lite"/>
    </source>
</evidence>
<dbReference type="EMBL" id="JAUYVH010000010">
    <property type="protein sequence ID" value="MDQ9171569.1"/>
    <property type="molecule type" value="Genomic_DNA"/>
</dbReference>
<accession>A0ABU1BRS4</accession>
<dbReference type="Pfam" id="PF24125">
    <property type="entry name" value="Cds6_C"/>
    <property type="match status" value="1"/>
</dbReference>
<dbReference type="Pfam" id="PF13432">
    <property type="entry name" value="TPR_16"/>
    <property type="match status" value="1"/>
</dbReference>
<evidence type="ECO:0000313" key="5">
    <source>
        <dbReference type="Proteomes" id="UP001225596"/>
    </source>
</evidence>
<dbReference type="InterPro" id="IPR056203">
    <property type="entry name" value="Cds6_C"/>
</dbReference>
<keyword evidence="5" id="KW-1185">Reference proteome</keyword>
<dbReference type="InterPro" id="IPR037919">
    <property type="entry name" value="OGT"/>
</dbReference>
<dbReference type="InterPro" id="IPR019734">
    <property type="entry name" value="TPR_rpt"/>
</dbReference>
<reference evidence="4 5" key="1">
    <citation type="submission" date="2023-08" db="EMBL/GenBank/DDBJ databases">
        <title>Oxalobacteraceae gen .nov., isolated from river sludge outside the plant.</title>
        <authorList>
            <person name="Zhao S.Y."/>
        </authorList>
    </citation>
    <scope>NUCLEOTIDE SEQUENCE [LARGE SCALE GENOMIC DNA]</scope>
    <source>
        <strain evidence="4 5">R-40</strain>
    </source>
</reference>
<dbReference type="Gene3D" id="1.25.40.10">
    <property type="entry name" value="Tetratricopeptide repeat domain"/>
    <property type="match status" value="1"/>
</dbReference>
<evidence type="ECO:0000259" key="3">
    <source>
        <dbReference type="Pfam" id="PF24125"/>
    </source>
</evidence>
<feature type="region of interest" description="Disordered" evidence="2">
    <location>
        <begin position="185"/>
        <end position="225"/>
    </location>
</feature>
<feature type="repeat" description="TPR" evidence="1">
    <location>
        <begin position="104"/>
        <end position="137"/>
    </location>
</feature>
<dbReference type="SUPFAM" id="SSF48452">
    <property type="entry name" value="TPR-like"/>
    <property type="match status" value="1"/>
</dbReference>
<dbReference type="PROSITE" id="PS50005">
    <property type="entry name" value="TPR"/>
    <property type="match status" value="1"/>
</dbReference>
<dbReference type="InterPro" id="IPR011990">
    <property type="entry name" value="TPR-like_helical_dom_sf"/>
</dbReference>
<keyword evidence="1" id="KW-0802">TPR repeat</keyword>
<gene>
    <name evidence="4" type="ORF">Q8A64_14235</name>
</gene>
<dbReference type="SMART" id="SM00028">
    <property type="entry name" value="TPR"/>
    <property type="match status" value="3"/>
</dbReference>
<feature type="region of interest" description="Disordered" evidence="2">
    <location>
        <begin position="232"/>
        <end position="251"/>
    </location>
</feature>